<accession>A0A108U6J1</accession>
<feature type="region of interest" description="Disordered" evidence="1">
    <location>
        <begin position="1"/>
        <end position="83"/>
    </location>
</feature>
<dbReference type="AlphaFoldDB" id="A0A108U6J1"/>
<gene>
    <name evidence="2" type="ORF">AZ78_1024</name>
</gene>
<protein>
    <submittedName>
        <fullName evidence="2">Uncharacterized protein</fullName>
    </submittedName>
</protein>
<comment type="caution">
    <text evidence="2">The sequence shown here is derived from an EMBL/GenBank/DDBJ whole genome shotgun (WGS) entry which is preliminary data.</text>
</comment>
<organism evidence="2 3">
    <name type="scientific">Lysobacter capsici AZ78</name>
    <dbReference type="NCBI Taxonomy" id="1444315"/>
    <lineage>
        <taxon>Bacteria</taxon>
        <taxon>Pseudomonadati</taxon>
        <taxon>Pseudomonadota</taxon>
        <taxon>Gammaproteobacteria</taxon>
        <taxon>Lysobacterales</taxon>
        <taxon>Lysobacteraceae</taxon>
        <taxon>Lysobacter</taxon>
    </lineage>
</organism>
<dbReference type="Proteomes" id="UP000023435">
    <property type="component" value="Unassembled WGS sequence"/>
</dbReference>
<evidence type="ECO:0000256" key="1">
    <source>
        <dbReference type="SAM" id="MobiDB-lite"/>
    </source>
</evidence>
<feature type="compositionally biased region" description="Basic and acidic residues" evidence="1">
    <location>
        <begin position="11"/>
        <end position="21"/>
    </location>
</feature>
<evidence type="ECO:0000313" key="3">
    <source>
        <dbReference type="Proteomes" id="UP000023435"/>
    </source>
</evidence>
<proteinExistence type="predicted"/>
<reference evidence="2 3" key="1">
    <citation type="journal article" date="2014" name="Genome Announc.">
        <title>Draft Genome Sequence of Lysobacter capsici AZ78, a Bacterium Antagonistic to Plant-Pathogenic Oomycetes.</title>
        <authorList>
            <person name="Puopolo G."/>
            <person name="Sonego P."/>
            <person name="Engelen K."/>
            <person name="Pertot I."/>
        </authorList>
    </citation>
    <scope>NUCLEOTIDE SEQUENCE [LARGE SCALE GENOMIC DNA]</scope>
    <source>
        <strain evidence="2 3">AZ78</strain>
    </source>
</reference>
<dbReference type="EMBL" id="JAJA02000001">
    <property type="protein sequence ID" value="KWS03477.1"/>
    <property type="molecule type" value="Genomic_DNA"/>
</dbReference>
<evidence type="ECO:0000313" key="2">
    <source>
        <dbReference type="EMBL" id="KWS03477.1"/>
    </source>
</evidence>
<name>A0A108U6J1_9GAMM</name>
<keyword evidence="3" id="KW-1185">Reference proteome</keyword>
<sequence>MLNPSPARGRRWSEGPDEGARPRGYVATTHALTPTRPGPSDQRLGVRGCASQWLASGIHSPRKREREPDRRILSAQKQSHRNS</sequence>